<protein>
    <submittedName>
        <fullName evidence="2">Uncharacterized protein</fullName>
    </submittedName>
</protein>
<comment type="caution">
    <text evidence="2">The sequence shown here is derived from an EMBL/GenBank/DDBJ whole genome shotgun (WGS) entry which is preliminary data.</text>
</comment>
<gene>
    <name evidence="2" type="ORF">SPARVUS_LOCUS3145139</name>
</gene>
<dbReference type="Proteomes" id="UP001162483">
    <property type="component" value="Unassembled WGS sequence"/>
</dbReference>
<evidence type="ECO:0000256" key="1">
    <source>
        <dbReference type="SAM" id="MobiDB-lite"/>
    </source>
</evidence>
<reference evidence="2" key="1">
    <citation type="submission" date="2023-05" db="EMBL/GenBank/DDBJ databases">
        <authorList>
            <person name="Stuckert A."/>
        </authorList>
    </citation>
    <scope>NUCLEOTIDE SEQUENCE</scope>
</reference>
<proteinExistence type="predicted"/>
<feature type="compositionally biased region" description="Low complexity" evidence="1">
    <location>
        <begin position="70"/>
        <end position="82"/>
    </location>
</feature>
<sequence length="101" mass="11366">MALPRSEMTSPRREMTSACRGTLKEGVITMQTSHLSNDLLSAPEHAKAVTFRKSSLNDDGSFLPKKIIPSRPGTRSRSTTSLRKTEDWLAYKPYVQVSWCH</sequence>
<accession>A0ABN9BL46</accession>
<organism evidence="2 3">
    <name type="scientific">Staurois parvus</name>
    <dbReference type="NCBI Taxonomy" id="386267"/>
    <lineage>
        <taxon>Eukaryota</taxon>
        <taxon>Metazoa</taxon>
        <taxon>Chordata</taxon>
        <taxon>Craniata</taxon>
        <taxon>Vertebrata</taxon>
        <taxon>Euteleostomi</taxon>
        <taxon>Amphibia</taxon>
        <taxon>Batrachia</taxon>
        <taxon>Anura</taxon>
        <taxon>Neobatrachia</taxon>
        <taxon>Ranoidea</taxon>
        <taxon>Ranidae</taxon>
        <taxon>Staurois</taxon>
    </lineage>
</organism>
<keyword evidence="3" id="KW-1185">Reference proteome</keyword>
<dbReference type="EMBL" id="CATNWA010004671">
    <property type="protein sequence ID" value="CAI9548379.1"/>
    <property type="molecule type" value="Genomic_DNA"/>
</dbReference>
<name>A0ABN9BL46_9NEOB</name>
<evidence type="ECO:0000313" key="2">
    <source>
        <dbReference type="EMBL" id="CAI9548379.1"/>
    </source>
</evidence>
<evidence type="ECO:0000313" key="3">
    <source>
        <dbReference type="Proteomes" id="UP001162483"/>
    </source>
</evidence>
<feature type="region of interest" description="Disordered" evidence="1">
    <location>
        <begin position="62"/>
        <end position="82"/>
    </location>
</feature>